<reference evidence="1 2" key="1">
    <citation type="journal article" date="2019" name="Nat. Ecol. Evol.">
        <title>Megaphylogeny resolves global patterns of mushroom evolution.</title>
        <authorList>
            <person name="Varga T."/>
            <person name="Krizsan K."/>
            <person name="Foldi C."/>
            <person name="Dima B."/>
            <person name="Sanchez-Garcia M."/>
            <person name="Sanchez-Ramirez S."/>
            <person name="Szollosi G.J."/>
            <person name="Szarkandi J.G."/>
            <person name="Papp V."/>
            <person name="Albert L."/>
            <person name="Andreopoulos W."/>
            <person name="Angelini C."/>
            <person name="Antonin V."/>
            <person name="Barry K.W."/>
            <person name="Bougher N.L."/>
            <person name="Buchanan P."/>
            <person name="Buyck B."/>
            <person name="Bense V."/>
            <person name="Catcheside P."/>
            <person name="Chovatia M."/>
            <person name="Cooper J."/>
            <person name="Damon W."/>
            <person name="Desjardin D."/>
            <person name="Finy P."/>
            <person name="Geml J."/>
            <person name="Haridas S."/>
            <person name="Hughes K."/>
            <person name="Justo A."/>
            <person name="Karasinski D."/>
            <person name="Kautmanova I."/>
            <person name="Kiss B."/>
            <person name="Kocsube S."/>
            <person name="Kotiranta H."/>
            <person name="LaButti K.M."/>
            <person name="Lechner B.E."/>
            <person name="Liimatainen K."/>
            <person name="Lipzen A."/>
            <person name="Lukacs Z."/>
            <person name="Mihaltcheva S."/>
            <person name="Morgado L.N."/>
            <person name="Niskanen T."/>
            <person name="Noordeloos M.E."/>
            <person name="Ohm R.A."/>
            <person name="Ortiz-Santana B."/>
            <person name="Ovrebo C."/>
            <person name="Racz N."/>
            <person name="Riley R."/>
            <person name="Savchenko A."/>
            <person name="Shiryaev A."/>
            <person name="Soop K."/>
            <person name="Spirin V."/>
            <person name="Szebenyi C."/>
            <person name="Tomsovsky M."/>
            <person name="Tulloss R.E."/>
            <person name="Uehling J."/>
            <person name="Grigoriev I.V."/>
            <person name="Vagvolgyi C."/>
            <person name="Papp T."/>
            <person name="Martin F.M."/>
            <person name="Miettinen O."/>
            <person name="Hibbett D.S."/>
            <person name="Nagy L.G."/>
        </authorList>
    </citation>
    <scope>NUCLEOTIDE SEQUENCE [LARGE SCALE GENOMIC DNA]</scope>
    <source>
        <strain evidence="1 2">CBS 962.96</strain>
    </source>
</reference>
<sequence length="120" mass="13863">DSRFRPLVVAWLAFEKSEDYISTRTLPTHGLRPQAISHWINTARPSHYKPSNFDVDSFADTFEKWYRAIQPDWWRIGEGTLLKTPGGDWTELRVAGKNGIMSVLMGLVIWEEGITEMPNR</sequence>
<dbReference type="AlphaFoldDB" id="A0A4S8KJJ7"/>
<dbReference type="EMBL" id="ML182519">
    <property type="protein sequence ID" value="THU75268.1"/>
    <property type="molecule type" value="Genomic_DNA"/>
</dbReference>
<keyword evidence="2" id="KW-1185">Reference proteome</keyword>
<name>A0A4S8KJJ7_DENBC</name>
<dbReference type="OrthoDB" id="2803783at2759"/>
<accession>A0A4S8KJJ7</accession>
<gene>
    <name evidence="1" type="ORF">K435DRAFT_596839</name>
</gene>
<organism evidence="1 2">
    <name type="scientific">Dendrothele bispora (strain CBS 962.96)</name>
    <dbReference type="NCBI Taxonomy" id="1314807"/>
    <lineage>
        <taxon>Eukaryota</taxon>
        <taxon>Fungi</taxon>
        <taxon>Dikarya</taxon>
        <taxon>Basidiomycota</taxon>
        <taxon>Agaricomycotina</taxon>
        <taxon>Agaricomycetes</taxon>
        <taxon>Agaricomycetidae</taxon>
        <taxon>Agaricales</taxon>
        <taxon>Agaricales incertae sedis</taxon>
        <taxon>Dendrothele</taxon>
    </lineage>
</organism>
<evidence type="ECO:0000313" key="2">
    <source>
        <dbReference type="Proteomes" id="UP000297245"/>
    </source>
</evidence>
<feature type="non-terminal residue" evidence="1">
    <location>
        <position position="120"/>
    </location>
</feature>
<dbReference type="Proteomes" id="UP000297245">
    <property type="component" value="Unassembled WGS sequence"/>
</dbReference>
<evidence type="ECO:0000313" key="1">
    <source>
        <dbReference type="EMBL" id="THU75268.1"/>
    </source>
</evidence>
<feature type="non-terminal residue" evidence="1">
    <location>
        <position position="1"/>
    </location>
</feature>
<protein>
    <submittedName>
        <fullName evidence="1">Uncharacterized protein</fullName>
    </submittedName>
</protein>
<proteinExistence type="predicted"/>